<accession>A0ABZ2KTZ4</accession>
<sequence>MDLFIETSFEKSSSAEVALSEDPNAWPSEVLQQLFKAMPFVADFEPHVQLDPVDGERGYGFGAIQVTNKTEMQLGTPEEAMQEAGVRSAKIPIVIRDRMLQPLDLLVTDNSEMLPLTEARLRQAIFRPQIFDITGTTPGDMSMIGQLYPPYRQNYGFGGGGATMSAGPMGKEGRLVSSSSPELLTAIAPTIERAHYDEWKTALAEKGLQAAFVKNAHARPAVAMLLDSEPMEGRYKMAEAILGQVKPDVAQLVRMGEGEYLVKSASARLWMVRQERMSRPEALRVFGQKTVLAADISGSATLTADGADGADDEEDHLEDTPALVSEFGIYRVEDLRGRSLVGYVFPALLDTDGTSLPISLFTDGSEAAVQGEIFGVRVEGGASLFEGEPRGHGAFFRTFPDGHGEATLPLTLEASLGSGQGVSYLGKTFTEREIDVQITPDVAHVTEAGGAMLIPSDMQWLSLDETSPVILASARTKTAEAKAFLDSVTIRAGGEGSFSFQGAPLRKLGAEACSFLETDDALFLLGALGVPSEVAARKLAEATTGARPVTVGVRRTIEPIGKAGEQAKKLAGERLQQLPNLRRSLVKEAGEIPDPVAVDTVLALGFLNPENIRTFIEYLPRIDNAQKKMCELLLAARLGLRDVPVAAIERAIRTTEEVIEGLRIIAFQTSS</sequence>
<evidence type="ECO:0000313" key="2">
    <source>
        <dbReference type="Proteomes" id="UP001374803"/>
    </source>
</evidence>
<organism evidence="1 2">
    <name type="scientific">Pendulispora rubella</name>
    <dbReference type="NCBI Taxonomy" id="2741070"/>
    <lineage>
        <taxon>Bacteria</taxon>
        <taxon>Pseudomonadati</taxon>
        <taxon>Myxococcota</taxon>
        <taxon>Myxococcia</taxon>
        <taxon>Myxococcales</taxon>
        <taxon>Sorangiineae</taxon>
        <taxon>Pendulisporaceae</taxon>
        <taxon>Pendulispora</taxon>
    </lineage>
</organism>
<evidence type="ECO:0000313" key="1">
    <source>
        <dbReference type="EMBL" id="WXB02153.1"/>
    </source>
</evidence>
<reference evidence="1" key="1">
    <citation type="submission" date="2021-12" db="EMBL/GenBank/DDBJ databases">
        <title>Discovery of the Pendulisporaceae a myxobacterial family with distinct sporulation behavior and unique specialized metabolism.</title>
        <authorList>
            <person name="Garcia R."/>
            <person name="Popoff A."/>
            <person name="Bader C.D."/>
            <person name="Loehr J."/>
            <person name="Walesch S."/>
            <person name="Walt C."/>
            <person name="Boldt J."/>
            <person name="Bunk B."/>
            <person name="Haeckl F.J.F.P.J."/>
            <person name="Gunesch A.P."/>
            <person name="Birkelbach J."/>
            <person name="Nuebel U."/>
            <person name="Pietschmann T."/>
            <person name="Bach T."/>
            <person name="Mueller R."/>
        </authorList>
    </citation>
    <scope>NUCLEOTIDE SEQUENCE</scope>
    <source>
        <strain evidence="1">MSr11367</strain>
    </source>
</reference>
<gene>
    <name evidence="1" type="ORF">LVJ94_35215</name>
</gene>
<name>A0ABZ2KTZ4_9BACT</name>
<keyword evidence="2" id="KW-1185">Reference proteome</keyword>
<dbReference type="Proteomes" id="UP001374803">
    <property type="component" value="Chromosome"/>
</dbReference>
<proteinExistence type="predicted"/>
<dbReference type="RefSeq" id="WP_394831780.1">
    <property type="nucleotide sequence ID" value="NZ_CP089929.1"/>
</dbReference>
<dbReference type="EMBL" id="CP089983">
    <property type="protein sequence ID" value="WXB02153.1"/>
    <property type="molecule type" value="Genomic_DNA"/>
</dbReference>
<protein>
    <submittedName>
        <fullName evidence="1">Uncharacterized protein</fullName>
    </submittedName>
</protein>